<dbReference type="RefSeq" id="WP_394468564.1">
    <property type="nucleotide sequence ID" value="NZ_JBIGHY010000001.1"/>
</dbReference>
<dbReference type="Gene3D" id="1.25.40.10">
    <property type="entry name" value="Tetratricopeptide repeat domain"/>
    <property type="match status" value="1"/>
</dbReference>
<keyword evidence="4" id="KW-1185">Reference proteome</keyword>
<protein>
    <recommendedName>
        <fullName evidence="5">TPR repeat</fullName>
    </recommendedName>
</protein>
<sequence length="228" mass="25283">MKSLLLILVLVGTAAQAQEKPKFEYEVNSPAVLEAKAKYAGYEKDGQALKTFELYKELERLDAAKKTRIALMKPEEAAASIFMLTDDDMRAVSYGGVLQKRGENGDPLASFYYGVRQWDACLRFEKLGEGGNDGWAKSARECWQGVLPALRKASDAQIADASFNIAKIYQNGKGVTPSKLAAAEWYVKASEQYTKQKDREEALTALEKALDLVPDHPAALRLRKAMLK</sequence>
<keyword evidence="2" id="KW-0732">Signal</keyword>
<feature type="chain" id="PRO_5045773593" description="TPR repeat" evidence="2">
    <location>
        <begin position="18"/>
        <end position="228"/>
    </location>
</feature>
<keyword evidence="1" id="KW-0802">TPR repeat</keyword>
<evidence type="ECO:0000256" key="2">
    <source>
        <dbReference type="SAM" id="SignalP"/>
    </source>
</evidence>
<dbReference type="InterPro" id="IPR011990">
    <property type="entry name" value="TPR-like_helical_dom_sf"/>
</dbReference>
<dbReference type="EMBL" id="JBIGHY010000001">
    <property type="protein sequence ID" value="MFG6412458.1"/>
    <property type="molecule type" value="Genomic_DNA"/>
</dbReference>
<evidence type="ECO:0000313" key="3">
    <source>
        <dbReference type="EMBL" id="MFG6412458.1"/>
    </source>
</evidence>
<dbReference type="InterPro" id="IPR006597">
    <property type="entry name" value="Sel1-like"/>
</dbReference>
<accession>A0ABW7EI62</accession>
<proteinExistence type="predicted"/>
<feature type="repeat" description="TPR" evidence="1">
    <location>
        <begin position="183"/>
        <end position="216"/>
    </location>
</feature>
<evidence type="ECO:0000313" key="4">
    <source>
        <dbReference type="Proteomes" id="UP001606300"/>
    </source>
</evidence>
<evidence type="ECO:0000256" key="1">
    <source>
        <dbReference type="PROSITE-ProRule" id="PRU00339"/>
    </source>
</evidence>
<dbReference type="InterPro" id="IPR019734">
    <property type="entry name" value="TPR_rpt"/>
</dbReference>
<dbReference type="SMART" id="SM00671">
    <property type="entry name" value="SEL1"/>
    <property type="match status" value="1"/>
</dbReference>
<evidence type="ECO:0008006" key="5">
    <source>
        <dbReference type="Google" id="ProtNLM"/>
    </source>
</evidence>
<name>A0ABW7EI62_9BURK</name>
<reference evidence="3 4" key="1">
    <citation type="submission" date="2024-09" db="EMBL/GenBank/DDBJ databases">
        <title>Novel species of the genus Pelomonas and Roseateles isolated from streams.</title>
        <authorList>
            <person name="Lu H."/>
        </authorList>
    </citation>
    <scope>NUCLEOTIDE SEQUENCE [LARGE SCALE GENOMIC DNA]</scope>
    <source>
        <strain evidence="3 4">DC23W</strain>
    </source>
</reference>
<gene>
    <name evidence="3" type="ORF">ACG02S_00950</name>
</gene>
<organism evidence="3 4">
    <name type="scientific">Pelomonas dachongensis</name>
    <dbReference type="NCBI Taxonomy" id="3299029"/>
    <lineage>
        <taxon>Bacteria</taxon>
        <taxon>Pseudomonadati</taxon>
        <taxon>Pseudomonadota</taxon>
        <taxon>Betaproteobacteria</taxon>
        <taxon>Burkholderiales</taxon>
        <taxon>Sphaerotilaceae</taxon>
        <taxon>Roseateles</taxon>
    </lineage>
</organism>
<feature type="signal peptide" evidence="2">
    <location>
        <begin position="1"/>
        <end position="17"/>
    </location>
</feature>
<dbReference type="Proteomes" id="UP001606300">
    <property type="component" value="Unassembled WGS sequence"/>
</dbReference>
<dbReference type="PROSITE" id="PS50005">
    <property type="entry name" value="TPR"/>
    <property type="match status" value="1"/>
</dbReference>
<dbReference type="SUPFAM" id="SSF81901">
    <property type="entry name" value="HCP-like"/>
    <property type="match status" value="1"/>
</dbReference>
<comment type="caution">
    <text evidence="3">The sequence shown here is derived from an EMBL/GenBank/DDBJ whole genome shotgun (WGS) entry which is preliminary data.</text>
</comment>